<protein>
    <recommendedName>
        <fullName evidence="3">HTH psq-type domain-containing protein</fullName>
    </recommendedName>
</protein>
<dbReference type="EMBL" id="CAJOAX010023896">
    <property type="protein sequence ID" value="CAF4214937.1"/>
    <property type="molecule type" value="Genomic_DNA"/>
</dbReference>
<evidence type="ECO:0000313" key="1">
    <source>
        <dbReference type="EMBL" id="CAF4214937.1"/>
    </source>
</evidence>
<comment type="caution">
    <text evidence="1">The sequence shown here is derived from an EMBL/GenBank/DDBJ whole genome shotgun (WGS) entry which is preliminary data.</text>
</comment>
<accession>A0A820CFU4</accession>
<dbReference type="AlphaFoldDB" id="A0A820CFU4"/>
<evidence type="ECO:0008006" key="3">
    <source>
        <dbReference type="Google" id="ProtNLM"/>
    </source>
</evidence>
<dbReference type="Proteomes" id="UP000663823">
    <property type="component" value="Unassembled WGS sequence"/>
</dbReference>
<sequence>MVRNYKRKTSEPTYIKNDVINTVQLVQIEKYSYRKANARFNLPLDILSSHVLNTNIRNVGHLPALTIEQEQDLI</sequence>
<proteinExistence type="predicted"/>
<gene>
    <name evidence="1" type="ORF">OTI717_LOCUS39141</name>
</gene>
<evidence type="ECO:0000313" key="2">
    <source>
        <dbReference type="Proteomes" id="UP000663823"/>
    </source>
</evidence>
<organism evidence="1 2">
    <name type="scientific">Rotaria sordida</name>
    <dbReference type="NCBI Taxonomy" id="392033"/>
    <lineage>
        <taxon>Eukaryota</taxon>
        <taxon>Metazoa</taxon>
        <taxon>Spiralia</taxon>
        <taxon>Gnathifera</taxon>
        <taxon>Rotifera</taxon>
        <taxon>Eurotatoria</taxon>
        <taxon>Bdelloidea</taxon>
        <taxon>Philodinida</taxon>
        <taxon>Philodinidae</taxon>
        <taxon>Rotaria</taxon>
    </lineage>
</organism>
<name>A0A820CFU4_9BILA</name>
<reference evidence="1" key="1">
    <citation type="submission" date="2021-02" db="EMBL/GenBank/DDBJ databases">
        <authorList>
            <person name="Nowell W R."/>
        </authorList>
    </citation>
    <scope>NUCLEOTIDE SEQUENCE</scope>
</reference>